<dbReference type="EMBL" id="AWSO01000919">
    <property type="protein sequence ID" value="ESK86567.1"/>
    <property type="molecule type" value="Genomic_DNA"/>
</dbReference>
<name>V2WYC4_MONRO</name>
<evidence type="ECO:0000313" key="6">
    <source>
        <dbReference type="Proteomes" id="UP000017559"/>
    </source>
</evidence>
<dbReference type="PROSITE" id="PS51683">
    <property type="entry name" value="SAM_OMT_II"/>
    <property type="match status" value="1"/>
</dbReference>
<dbReference type="AlphaFoldDB" id="V2WYC4"/>
<evidence type="ECO:0000256" key="3">
    <source>
        <dbReference type="ARBA" id="ARBA00022691"/>
    </source>
</evidence>
<sequence>MTETLVDPKKGYSDAPEDTPLARAFNMNKSVWEWFEEPGNEYRLKRFASAAEGFYKMKPGAILAGFKWGSLPAGSVIVDVGGGSGHNMLTIYKEHPELKFVVQDREAVIQQAHKFWESNGLVEAIKEGKVTLQVHDFFDSQDIEPPAVFLCSMIMHDYGRALAEKILKHLRNAASRDTRLLILDQIVPYAAPHDTIQDIGDEIRGAEQQPVPPPLLPNLGKASAMTYLGDLQMYIGLNGEGRTLGSYVDLLRSAGWKINEIYPITGAIQIQIVATPL</sequence>
<dbReference type="KEGG" id="mrr:Moror_9795"/>
<dbReference type="InterPro" id="IPR001077">
    <property type="entry name" value="COMT_C"/>
</dbReference>
<organism evidence="5 6">
    <name type="scientific">Moniliophthora roreri (strain MCA 2997)</name>
    <name type="common">Cocoa frosty pod rot fungus</name>
    <name type="synonym">Crinipellis roreri</name>
    <dbReference type="NCBI Taxonomy" id="1381753"/>
    <lineage>
        <taxon>Eukaryota</taxon>
        <taxon>Fungi</taxon>
        <taxon>Dikarya</taxon>
        <taxon>Basidiomycota</taxon>
        <taxon>Agaricomycotina</taxon>
        <taxon>Agaricomycetes</taxon>
        <taxon>Agaricomycetidae</taxon>
        <taxon>Agaricales</taxon>
        <taxon>Marasmiineae</taxon>
        <taxon>Marasmiaceae</taxon>
        <taxon>Moniliophthora</taxon>
    </lineage>
</organism>
<dbReference type="GO" id="GO:0032259">
    <property type="term" value="P:methylation"/>
    <property type="evidence" value="ECO:0007669"/>
    <property type="project" value="UniProtKB-KW"/>
</dbReference>
<comment type="caution">
    <text evidence="5">The sequence shown here is derived from an EMBL/GenBank/DDBJ whole genome shotgun (WGS) entry which is preliminary data.</text>
</comment>
<keyword evidence="1" id="KW-0489">Methyltransferase</keyword>
<evidence type="ECO:0000256" key="1">
    <source>
        <dbReference type="ARBA" id="ARBA00022603"/>
    </source>
</evidence>
<dbReference type="Proteomes" id="UP000017559">
    <property type="component" value="Unassembled WGS sequence"/>
</dbReference>
<accession>V2WYC4</accession>
<keyword evidence="2" id="KW-0808">Transferase</keyword>
<dbReference type="PANTHER" id="PTHR43712:SF2">
    <property type="entry name" value="O-METHYLTRANSFERASE CICE"/>
    <property type="match status" value="1"/>
</dbReference>
<gene>
    <name evidence="5" type="ORF">Moror_9795</name>
</gene>
<dbReference type="InterPro" id="IPR029063">
    <property type="entry name" value="SAM-dependent_MTases_sf"/>
</dbReference>
<dbReference type="Pfam" id="PF00891">
    <property type="entry name" value="Methyltransf_2"/>
    <property type="match status" value="1"/>
</dbReference>
<dbReference type="Gene3D" id="3.40.50.150">
    <property type="entry name" value="Vaccinia Virus protein VP39"/>
    <property type="match status" value="1"/>
</dbReference>
<dbReference type="SUPFAM" id="SSF53335">
    <property type="entry name" value="S-adenosyl-L-methionine-dependent methyltransferases"/>
    <property type="match status" value="1"/>
</dbReference>
<evidence type="ECO:0000259" key="4">
    <source>
        <dbReference type="Pfam" id="PF00891"/>
    </source>
</evidence>
<reference evidence="5 6" key="1">
    <citation type="journal article" date="2014" name="BMC Genomics">
        <title>Genome and secretome analysis of the hemibiotrophic fungal pathogen, Moniliophthora roreri, which causes frosty pod rot disease of cacao: mechanisms of the biotrophic and necrotrophic phases.</title>
        <authorList>
            <person name="Meinhardt L.W."/>
            <person name="Costa G.G.L."/>
            <person name="Thomazella D.P.T."/>
            <person name="Teixeira P.J.P.L."/>
            <person name="Carazzolle M.F."/>
            <person name="Schuster S.C."/>
            <person name="Carlson J.E."/>
            <person name="Guiltinan M.J."/>
            <person name="Mieczkowski P."/>
            <person name="Farmer A."/>
            <person name="Ramaraj T."/>
            <person name="Crozier J."/>
            <person name="Davis R.E."/>
            <person name="Shao J."/>
            <person name="Melnick R.L."/>
            <person name="Pereira G.A.G."/>
            <person name="Bailey B.A."/>
        </authorList>
    </citation>
    <scope>NUCLEOTIDE SEQUENCE [LARGE SCALE GENOMIC DNA]</scope>
    <source>
        <strain evidence="5 6">MCA 2997</strain>
    </source>
</reference>
<keyword evidence="3" id="KW-0949">S-adenosyl-L-methionine</keyword>
<dbReference type="PANTHER" id="PTHR43712">
    <property type="entry name" value="PUTATIVE (AFU_ORTHOLOGUE AFUA_4G14580)-RELATED"/>
    <property type="match status" value="1"/>
</dbReference>
<evidence type="ECO:0000313" key="5">
    <source>
        <dbReference type="EMBL" id="ESK86567.1"/>
    </source>
</evidence>
<feature type="domain" description="O-methyltransferase C-terminal" evidence="4">
    <location>
        <begin position="46"/>
        <end position="190"/>
    </location>
</feature>
<proteinExistence type="predicted"/>
<keyword evidence="6" id="KW-1185">Reference proteome</keyword>
<dbReference type="GO" id="GO:0008171">
    <property type="term" value="F:O-methyltransferase activity"/>
    <property type="evidence" value="ECO:0007669"/>
    <property type="project" value="InterPro"/>
</dbReference>
<evidence type="ECO:0000256" key="2">
    <source>
        <dbReference type="ARBA" id="ARBA00022679"/>
    </source>
</evidence>
<dbReference type="HOGENOM" id="CLU_005533_0_1_1"/>
<dbReference type="OrthoDB" id="2410195at2759"/>
<dbReference type="InterPro" id="IPR016461">
    <property type="entry name" value="COMT-like"/>
</dbReference>
<protein>
    <recommendedName>
        <fullName evidence="4">O-methyltransferase C-terminal domain-containing protein</fullName>
    </recommendedName>
</protein>